<organism evidence="1 2">
    <name type="scientific">Streptomyces parvus</name>
    <dbReference type="NCBI Taxonomy" id="66428"/>
    <lineage>
        <taxon>Bacteria</taxon>
        <taxon>Bacillati</taxon>
        <taxon>Actinomycetota</taxon>
        <taxon>Actinomycetes</taxon>
        <taxon>Kitasatosporales</taxon>
        <taxon>Streptomycetaceae</taxon>
        <taxon>Streptomyces</taxon>
    </lineage>
</organism>
<evidence type="ECO:0000313" key="2">
    <source>
        <dbReference type="Proteomes" id="UP000323242"/>
    </source>
</evidence>
<comment type="caution">
    <text evidence="1">The sequence shown here is derived from an EMBL/GenBank/DDBJ whole genome shotgun (WGS) entry which is preliminary data.</text>
</comment>
<keyword evidence="2" id="KW-1185">Reference proteome</keyword>
<sequence>MPTSQPLNSPALRLHPFRAVRYDPLRVGDISGMMCPPYDDIGPNRLRTLRSRPHHITRLLHAENARGTAAHLDRWLRRGVLVQDPRPALYVYQQHTGHEVLQRGVIGALDLPCNGESTVLPHEGVQPHVVTARAALMEGLRAQPEPLLLAYNSATRSAEGVIDGVTHLPPLATFRTGGITHTLWACTTPEEQAVVAADLAPHQALIADGHHRYAACRQLRDRHGPGPNPWQSCLALLVDTSAYPLRLAAIHRVVPGLDADKAAAAAADVARVRPLPAGARLPEPGELVLTGAGRAWTITDPDPHALNEALTGKPHQWRDVPAAVTDHLLLAQAWSVQNLPGAVRHVHDASEATAAVTRPGSGTALLLPSMTERSVRELAGAGVLLPRKSTSFGPKPAMGLVLRVLDSR</sequence>
<dbReference type="Proteomes" id="UP000323242">
    <property type="component" value="Unassembled WGS sequence"/>
</dbReference>
<gene>
    <name evidence="1" type="ORF">FY004_00340</name>
</gene>
<protein>
    <submittedName>
        <fullName evidence="1">DUF1015 domain-containing protein</fullName>
    </submittedName>
</protein>
<name>A0A5D4JQK1_9ACTN</name>
<dbReference type="PANTHER" id="PTHR36454">
    <property type="entry name" value="LMO2823 PROTEIN"/>
    <property type="match status" value="1"/>
</dbReference>
<dbReference type="PANTHER" id="PTHR36454:SF1">
    <property type="entry name" value="DUF1015 DOMAIN-CONTAINING PROTEIN"/>
    <property type="match status" value="1"/>
</dbReference>
<dbReference type="RefSeq" id="WP_148901112.1">
    <property type="nucleotide sequence ID" value="NZ_VSZQ01000001.1"/>
</dbReference>
<reference evidence="1 2" key="1">
    <citation type="submission" date="2019-08" db="EMBL/GenBank/DDBJ databases">
        <title>Draft genome for granaticin producer strain Streptomyces parvus C05.</title>
        <authorList>
            <person name="Gonzalez-Pimentel J.L."/>
        </authorList>
    </citation>
    <scope>NUCLEOTIDE SEQUENCE [LARGE SCALE GENOMIC DNA]</scope>
    <source>
        <strain evidence="1 2">C05</strain>
    </source>
</reference>
<proteinExistence type="predicted"/>
<dbReference type="Pfam" id="PF06245">
    <property type="entry name" value="DUF1015"/>
    <property type="match status" value="1"/>
</dbReference>
<accession>A0A5D4JQK1</accession>
<dbReference type="AlphaFoldDB" id="A0A5D4JQK1"/>
<dbReference type="EMBL" id="VSZQ01000001">
    <property type="protein sequence ID" value="TYR66555.1"/>
    <property type="molecule type" value="Genomic_DNA"/>
</dbReference>
<dbReference type="InterPro" id="IPR008323">
    <property type="entry name" value="UCP033563"/>
</dbReference>
<evidence type="ECO:0000313" key="1">
    <source>
        <dbReference type="EMBL" id="TYR66555.1"/>
    </source>
</evidence>